<dbReference type="Proteomes" id="UP000439903">
    <property type="component" value="Unassembled WGS sequence"/>
</dbReference>
<dbReference type="InterPro" id="IPR000719">
    <property type="entry name" value="Prot_kinase_dom"/>
</dbReference>
<dbReference type="InterPro" id="IPR011009">
    <property type="entry name" value="Kinase-like_dom_sf"/>
</dbReference>
<sequence>MSNRTSPLVDCSEKLENVLKGSNIESFDYSQFSEPEGVGSGEYAVVYSTTFRGKKYALKSLNNNLKFGNKEFKLFMHELKLLHTVNHPNVVKFYGISRDSQTKNFMFVLQFADGGNLRDLLKLKSNENNNYYKISWAELIKIAMEITLGLKYLHENYIIHRDLHSKNILLDNGKALIADFGLSKRLDDTATTSSVKGIDAYIDPRCFNPEVKRDKEFDIYSLGVLLWELMNGIPPPRNFANIIKDISRNKEKYIGDISLNKENNSALSEHADIYINCWSPALEERPKPDNILEKLENILNKTTAEFIEISNQQIVQLTLYCSERLDSSNDILESINVNTHHEGNQDDYENNTQSKDDIADGLNEPCEVVSNNELAVLNEGMHLPTISNNGSGKMIQNHLKLLTNWTNIGISLLHTS</sequence>
<gene>
    <name evidence="6" type="ORF">F8M41_018671</name>
</gene>
<keyword evidence="2 3" id="KW-0067">ATP-binding</keyword>
<dbReference type="EMBL" id="WTPW01000047">
    <property type="protein sequence ID" value="KAF0554762.1"/>
    <property type="molecule type" value="Genomic_DNA"/>
</dbReference>
<evidence type="ECO:0000313" key="7">
    <source>
        <dbReference type="Proteomes" id="UP000439903"/>
    </source>
</evidence>
<dbReference type="PANTHER" id="PTHR44329">
    <property type="entry name" value="SERINE/THREONINE-PROTEIN KINASE TNNI3K-RELATED"/>
    <property type="match status" value="1"/>
</dbReference>
<dbReference type="GO" id="GO:0097527">
    <property type="term" value="P:necroptotic signaling pathway"/>
    <property type="evidence" value="ECO:0007669"/>
    <property type="project" value="TreeGrafter"/>
</dbReference>
<dbReference type="OrthoDB" id="26722at2759"/>
<keyword evidence="7" id="KW-1185">Reference proteome</keyword>
<keyword evidence="6" id="KW-0418">Kinase</keyword>
<dbReference type="PANTHER" id="PTHR44329:SF298">
    <property type="entry name" value="MIXED LINEAGE KINASE DOMAIN-LIKE PROTEIN"/>
    <property type="match status" value="1"/>
</dbReference>
<evidence type="ECO:0000256" key="3">
    <source>
        <dbReference type="PROSITE-ProRule" id="PRU10141"/>
    </source>
</evidence>
<organism evidence="6 7">
    <name type="scientific">Gigaspora margarita</name>
    <dbReference type="NCBI Taxonomy" id="4874"/>
    <lineage>
        <taxon>Eukaryota</taxon>
        <taxon>Fungi</taxon>
        <taxon>Fungi incertae sedis</taxon>
        <taxon>Mucoromycota</taxon>
        <taxon>Glomeromycotina</taxon>
        <taxon>Glomeromycetes</taxon>
        <taxon>Diversisporales</taxon>
        <taxon>Gigasporaceae</taxon>
        <taxon>Gigaspora</taxon>
    </lineage>
</organism>
<feature type="binding site" evidence="3">
    <location>
        <position position="59"/>
    </location>
    <ligand>
        <name>ATP</name>
        <dbReference type="ChEBI" id="CHEBI:30616"/>
    </ligand>
</feature>
<proteinExistence type="predicted"/>
<dbReference type="SUPFAM" id="SSF56112">
    <property type="entry name" value="Protein kinase-like (PK-like)"/>
    <property type="match status" value="1"/>
</dbReference>
<evidence type="ECO:0000256" key="2">
    <source>
        <dbReference type="ARBA" id="ARBA00022840"/>
    </source>
</evidence>
<evidence type="ECO:0000313" key="6">
    <source>
        <dbReference type="EMBL" id="KAF0554762.1"/>
    </source>
</evidence>
<feature type="region of interest" description="Disordered" evidence="4">
    <location>
        <begin position="340"/>
        <end position="361"/>
    </location>
</feature>
<name>A0A8H4B2K0_GIGMA</name>
<keyword evidence="6" id="KW-0808">Transferase</keyword>
<dbReference type="AlphaFoldDB" id="A0A8H4B2K0"/>
<comment type="caution">
    <text evidence="6">The sequence shown here is derived from an EMBL/GenBank/DDBJ whole genome shotgun (WGS) entry which is preliminary data.</text>
</comment>
<keyword evidence="1 3" id="KW-0547">Nucleotide-binding</keyword>
<feature type="domain" description="Protein kinase" evidence="5">
    <location>
        <begin position="32"/>
        <end position="299"/>
    </location>
</feature>
<accession>A0A8H4B2K0</accession>
<dbReference type="InterPro" id="IPR017441">
    <property type="entry name" value="Protein_kinase_ATP_BS"/>
</dbReference>
<dbReference type="PROSITE" id="PS00107">
    <property type="entry name" value="PROTEIN_KINASE_ATP"/>
    <property type="match status" value="1"/>
</dbReference>
<dbReference type="InterPro" id="IPR051681">
    <property type="entry name" value="Ser/Thr_Kinases-Pseudokinases"/>
</dbReference>
<protein>
    <submittedName>
        <fullName evidence="6">Kinase-like protein</fullName>
    </submittedName>
</protein>
<dbReference type="PROSITE" id="PS50011">
    <property type="entry name" value="PROTEIN_KINASE_DOM"/>
    <property type="match status" value="1"/>
</dbReference>
<evidence type="ECO:0000256" key="1">
    <source>
        <dbReference type="ARBA" id="ARBA00022741"/>
    </source>
</evidence>
<dbReference type="GO" id="GO:0004672">
    <property type="term" value="F:protein kinase activity"/>
    <property type="evidence" value="ECO:0007669"/>
    <property type="project" value="InterPro"/>
</dbReference>
<evidence type="ECO:0000259" key="5">
    <source>
        <dbReference type="PROSITE" id="PS50011"/>
    </source>
</evidence>
<reference evidence="6 7" key="1">
    <citation type="journal article" date="2019" name="Environ. Microbiol.">
        <title>At the nexus of three kingdoms: the genome of the mycorrhizal fungus Gigaspora margarita provides insights into plant, endobacterial and fungal interactions.</title>
        <authorList>
            <person name="Venice F."/>
            <person name="Ghignone S."/>
            <person name="Salvioli di Fossalunga A."/>
            <person name="Amselem J."/>
            <person name="Novero M."/>
            <person name="Xianan X."/>
            <person name="Sedzielewska Toro K."/>
            <person name="Morin E."/>
            <person name="Lipzen A."/>
            <person name="Grigoriev I.V."/>
            <person name="Henrissat B."/>
            <person name="Martin F.M."/>
            <person name="Bonfante P."/>
        </authorList>
    </citation>
    <scope>NUCLEOTIDE SEQUENCE [LARGE SCALE GENOMIC DNA]</scope>
    <source>
        <strain evidence="6 7">BEG34</strain>
    </source>
</reference>
<dbReference type="Pfam" id="PF00069">
    <property type="entry name" value="Pkinase"/>
    <property type="match status" value="1"/>
</dbReference>
<dbReference type="GO" id="GO:0005524">
    <property type="term" value="F:ATP binding"/>
    <property type="evidence" value="ECO:0007669"/>
    <property type="project" value="UniProtKB-UniRule"/>
</dbReference>
<dbReference type="Gene3D" id="1.10.510.10">
    <property type="entry name" value="Transferase(Phosphotransferase) domain 1"/>
    <property type="match status" value="1"/>
</dbReference>
<evidence type="ECO:0000256" key="4">
    <source>
        <dbReference type="SAM" id="MobiDB-lite"/>
    </source>
</evidence>